<feature type="transmembrane region" description="Helical" evidence="1">
    <location>
        <begin position="101"/>
        <end position="119"/>
    </location>
</feature>
<organism evidence="2 3">
    <name type="scientific">Devosia insulae DS-56</name>
    <dbReference type="NCBI Taxonomy" id="1116389"/>
    <lineage>
        <taxon>Bacteria</taxon>
        <taxon>Pseudomonadati</taxon>
        <taxon>Pseudomonadota</taxon>
        <taxon>Alphaproteobacteria</taxon>
        <taxon>Hyphomicrobiales</taxon>
        <taxon>Devosiaceae</taxon>
        <taxon>Devosia</taxon>
    </lineage>
</organism>
<accession>A0A1E5XW14</accession>
<keyword evidence="1" id="KW-1133">Transmembrane helix</keyword>
<proteinExistence type="predicted"/>
<name>A0A1E5XW14_9HYPH</name>
<gene>
    <name evidence="2" type="ORF">VW23_009970</name>
</gene>
<dbReference type="RefSeq" id="WP_069908099.1">
    <property type="nucleotide sequence ID" value="NZ_LAJE02000056.1"/>
</dbReference>
<keyword evidence="1" id="KW-0812">Transmembrane</keyword>
<feature type="transmembrane region" description="Helical" evidence="1">
    <location>
        <begin position="20"/>
        <end position="38"/>
    </location>
</feature>
<evidence type="ECO:0000256" key="1">
    <source>
        <dbReference type="SAM" id="Phobius"/>
    </source>
</evidence>
<feature type="transmembrane region" description="Helical" evidence="1">
    <location>
        <begin position="162"/>
        <end position="179"/>
    </location>
</feature>
<dbReference type="AlphaFoldDB" id="A0A1E5XW14"/>
<evidence type="ECO:0000313" key="3">
    <source>
        <dbReference type="Proteomes" id="UP000095463"/>
    </source>
</evidence>
<feature type="transmembrane region" description="Helical" evidence="1">
    <location>
        <begin position="131"/>
        <end position="150"/>
    </location>
</feature>
<dbReference type="OrthoDB" id="9841046at2"/>
<dbReference type="Proteomes" id="UP000095463">
    <property type="component" value="Unassembled WGS sequence"/>
</dbReference>
<keyword evidence="3" id="KW-1185">Reference proteome</keyword>
<reference evidence="2 3" key="1">
    <citation type="journal article" date="2015" name="Genome Announc.">
        <title>Genome Assemblies of Three Soil-Associated Devosia species: D. insulae, D. limi, and D. soli.</title>
        <authorList>
            <person name="Hassan Y.I."/>
            <person name="Lepp D."/>
            <person name="Zhou T."/>
        </authorList>
    </citation>
    <scope>NUCLEOTIDE SEQUENCE [LARGE SCALE GENOMIC DNA]</scope>
    <source>
        <strain evidence="2 3">DS-56</strain>
    </source>
</reference>
<feature type="transmembrane region" description="Helical" evidence="1">
    <location>
        <begin position="44"/>
        <end position="62"/>
    </location>
</feature>
<keyword evidence="1" id="KW-0472">Membrane</keyword>
<dbReference type="EMBL" id="LAJE02000056">
    <property type="protein sequence ID" value="OEO32764.1"/>
    <property type="molecule type" value="Genomic_DNA"/>
</dbReference>
<evidence type="ECO:0000313" key="2">
    <source>
        <dbReference type="EMBL" id="OEO32764.1"/>
    </source>
</evidence>
<comment type="caution">
    <text evidence="2">The sequence shown here is derived from an EMBL/GenBank/DDBJ whole genome shotgun (WGS) entry which is preliminary data.</text>
</comment>
<feature type="transmembrane region" description="Helical" evidence="1">
    <location>
        <begin position="191"/>
        <end position="209"/>
    </location>
</feature>
<sequence>MSERKRAVLTRGETLFWESAYVIAVVIGMFALVAGSQVRPELNPLLVLLLSVVPGAIVWIAGKLWKPRPVARGDDVDMTPDRYGSSDPVVDETYQSKGPHIWYAFAVAAVLGLIATFVYRGHFEDQDRLAQFSVMPGLLVGGVVVVRWTMRRPLLNVQVRPLFSFLGGLVVLTLGVILYLYQETFSPEGQILASVLVGFGLSVSFLMWLRSVK</sequence>
<protein>
    <submittedName>
        <fullName evidence="2">Uncharacterized protein</fullName>
    </submittedName>
</protein>